<dbReference type="AlphaFoldDB" id="A0A368VPN5"/>
<feature type="domain" description="AB hydrolase-1" evidence="2">
    <location>
        <begin position="26"/>
        <end position="257"/>
    </location>
</feature>
<protein>
    <submittedName>
        <fullName evidence="3">Pimeloyl-ACP methyl ester carboxylesterase</fullName>
    </submittedName>
</protein>
<dbReference type="OrthoDB" id="6191536at2"/>
<gene>
    <name evidence="3" type="ORF">DFP97_113141</name>
</gene>
<dbReference type="InterPro" id="IPR029058">
    <property type="entry name" value="AB_hydrolase_fold"/>
</dbReference>
<dbReference type="PANTHER" id="PTHR43798:SF31">
    <property type="entry name" value="AB HYDROLASE SUPERFAMILY PROTEIN YCLE"/>
    <property type="match status" value="1"/>
</dbReference>
<evidence type="ECO:0000313" key="4">
    <source>
        <dbReference type="Proteomes" id="UP000252415"/>
    </source>
</evidence>
<dbReference type="EMBL" id="QPJD01000013">
    <property type="protein sequence ID" value="RCW43468.1"/>
    <property type="molecule type" value="Genomic_DNA"/>
</dbReference>
<accession>A0A368VPN5</accession>
<dbReference type="Proteomes" id="UP000252415">
    <property type="component" value="Unassembled WGS sequence"/>
</dbReference>
<dbReference type="GO" id="GO:0016787">
    <property type="term" value="F:hydrolase activity"/>
    <property type="evidence" value="ECO:0007669"/>
    <property type="project" value="UniProtKB-KW"/>
</dbReference>
<dbReference type="InterPro" id="IPR000073">
    <property type="entry name" value="AB_hydrolase_1"/>
</dbReference>
<evidence type="ECO:0000256" key="1">
    <source>
        <dbReference type="ARBA" id="ARBA00022801"/>
    </source>
</evidence>
<sequence>MHSYYITGASGIKLFVRETGNPRGRPLLMMHGYSQNSLSWKKQLCSELAQEFRIIAFDLRGHGLSEKPIYGYDSMDWAGDIHALIINLELIQPILVGWSYGGFIILDYIRHYGEASISGIVFVDAGTSLGTTESVNFSTPAIKCLFPGLDSNDALVSSGALQQFLGLLFYYPPCIEDFYFILGFNTAVPYYVRKALDSRVVSNDELLASICKPTFVIYGMHDKIVTMAQTMHIIELVPNVYSSFYENSGHSPFWENPKRFNCELAIFAHSMT</sequence>
<reference evidence="3 4" key="1">
    <citation type="submission" date="2018-07" db="EMBL/GenBank/DDBJ databases">
        <title>Genomic Encyclopedia of Type Strains, Phase III (KMG-III): the genomes of soil and plant-associated and newly described type strains.</title>
        <authorList>
            <person name="Whitman W."/>
        </authorList>
    </citation>
    <scope>NUCLEOTIDE SEQUENCE [LARGE SCALE GENOMIC DNA]</scope>
    <source>
        <strain evidence="3 4">CECT 7506</strain>
    </source>
</reference>
<dbReference type="InterPro" id="IPR050266">
    <property type="entry name" value="AB_hydrolase_sf"/>
</dbReference>
<dbReference type="Gene3D" id="3.40.50.1820">
    <property type="entry name" value="alpha/beta hydrolase"/>
    <property type="match status" value="1"/>
</dbReference>
<comment type="caution">
    <text evidence="3">The sequence shown here is derived from an EMBL/GenBank/DDBJ whole genome shotgun (WGS) entry which is preliminary data.</text>
</comment>
<dbReference type="GO" id="GO:0016020">
    <property type="term" value="C:membrane"/>
    <property type="evidence" value="ECO:0007669"/>
    <property type="project" value="TreeGrafter"/>
</dbReference>
<name>A0A368VPN5_9BACL</name>
<proteinExistence type="predicted"/>
<dbReference type="Pfam" id="PF00561">
    <property type="entry name" value="Abhydrolase_1"/>
    <property type="match status" value="1"/>
</dbReference>
<dbReference type="PANTHER" id="PTHR43798">
    <property type="entry name" value="MONOACYLGLYCEROL LIPASE"/>
    <property type="match status" value="1"/>
</dbReference>
<organism evidence="3 4">
    <name type="scientific">Paenibacillus prosopidis</name>
    <dbReference type="NCBI Taxonomy" id="630520"/>
    <lineage>
        <taxon>Bacteria</taxon>
        <taxon>Bacillati</taxon>
        <taxon>Bacillota</taxon>
        <taxon>Bacilli</taxon>
        <taxon>Bacillales</taxon>
        <taxon>Paenibacillaceae</taxon>
        <taxon>Paenibacillus</taxon>
    </lineage>
</organism>
<dbReference type="PRINTS" id="PR00111">
    <property type="entry name" value="ABHYDROLASE"/>
</dbReference>
<keyword evidence="1" id="KW-0378">Hydrolase</keyword>
<evidence type="ECO:0000259" key="2">
    <source>
        <dbReference type="Pfam" id="PF00561"/>
    </source>
</evidence>
<keyword evidence="4" id="KW-1185">Reference proteome</keyword>
<evidence type="ECO:0000313" key="3">
    <source>
        <dbReference type="EMBL" id="RCW43468.1"/>
    </source>
</evidence>
<dbReference type="SUPFAM" id="SSF53474">
    <property type="entry name" value="alpha/beta-Hydrolases"/>
    <property type="match status" value="1"/>
</dbReference>
<dbReference type="RefSeq" id="WP_114382049.1">
    <property type="nucleotide sequence ID" value="NZ_QPJD01000013.1"/>
</dbReference>